<dbReference type="VEuPathDB" id="FungiDB:MELLADRAFT_118089"/>
<gene>
    <name evidence="3" type="ORF">MELLADRAFT_118089</name>
</gene>
<dbReference type="HOGENOM" id="CLU_515877_0_0_1"/>
<feature type="region of interest" description="Disordered" evidence="1">
    <location>
        <begin position="173"/>
        <end position="192"/>
    </location>
</feature>
<dbReference type="KEGG" id="mlr:MELLADRAFT_118089"/>
<feature type="region of interest" description="Disordered" evidence="1">
    <location>
        <begin position="445"/>
        <end position="480"/>
    </location>
</feature>
<dbReference type="RefSeq" id="XP_007416489.1">
    <property type="nucleotide sequence ID" value="XM_007416427.1"/>
</dbReference>
<protein>
    <recommendedName>
        <fullName evidence="2">OTU domain-containing protein</fullName>
    </recommendedName>
</protein>
<dbReference type="OrthoDB" id="415023at2759"/>
<dbReference type="EMBL" id="GL883149">
    <property type="protein sequence ID" value="EGG00290.1"/>
    <property type="molecule type" value="Genomic_DNA"/>
</dbReference>
<feature type="compositionally biased region" description="Low complexity" evidence="1">
    <location>
        <begin position="332"/>
        <end position="363"/>
    </location>
</feature>
<evidence type="ECO:0000313" key="4">
    <source>
        <dbReference type="Proteomes" id="UP000001072"/>
    </source>
</evidence>
<dbReference type="CDD" id="cd22756">
    <property type="entry name" value="OTU_OTUD3-like"/>
    <property type="match status" value="1"/>
</dbReference>
<name>F4S502_MELLP</name>
<sequence length="528" mass="58863">MVKRESCRRSTIRSHPSSKPSSSNQINEPRRVSKGRARTRASGLKLIQDPKDDDKLLKEQLGKMGLYLSNTMGDGNCLFRALSDQSFGHEDLHDRIRQEVCDYLERNVEKYKDFVDTDEEESWETRLMEMRKLGTYGGHLELSAFANLHQRPIKVIQPGMIYIIGYEDQSASSVTSKNGKGKARHVESDGSSTSTPLYIVYHQWEHYSSVRNLAGPHSGPPQIRENLRPSSTSPKEETHFNSSHDPTQLSTELNLLRKSLPEEVSYTNQELKEMISRTGSWEKALEEVLEERVEEEESHSEQSSSSQVRVISSSTSQDLKTSLSVGSGYREPTPSSTSVTTASSPANSTAPSSIRTRSSSQLRKLSRSHSRSPEPSDSTDEGIGRRLRRRRTRSSNPEGLKAPPRSSASLSSSGGSPSEASNSSEHFTSPELETGSVDLLAHPTGSEILVNGEEKKSQIRKSRLCNRSKASSSHSPLSKLMSRKEIRQAQKKINRIDQDWVNVGTAERFGKSGKDGVETIGMFRELRV</sequence>
<feature type="region of interest" description="Disordered" evidence="1">
    <location>
        <begin position="288"/>
        <end position="430"/>
    </location>
</feature>
<dbReference type="AlphaFoldDB" id="F4S502"/>
<feature type="compositionally biased region" description="Low complexity" evidence="1">
    <location>
        <begin position="301"/>
        <end position="314"/>
    </location>
</feature>
<feature type="compositionally biased region" description="Acidic residues" evidence="1">
    <location>
        <begin position="288"/>
        <end position="298"/>
    </location>
</feature>
<dbReference type="eggNOG" id="KOG2605">
    <property type="taxonomic scope" value="Eukaryota"/>
</dbReference>
<evidence type="ECO:0000313" key="3">
    <source>
        <dbReference type="EMBL" id="EGG00290.1"/>
    </source>
</evidence>
<feature type="domain" description="OTU" evidence="2">
    <location>
        <begin position="66"/>
        <end position="213"/>
    </location>
</feature>
<dbReference type="PANTHER" id="PTHR12419:SF7">
    <property type="entry name" value="OTU DOMAIN-CONTAINING PROTEIN 3"/>
    <property type="match status" value="1"/>
</dbReference>
<dbReference type="Proteomes" id="UP000001072">
    <property type="component" value="Unassembled WGS sequence"/>
</dbReference>
<dbReference type="InterPro" id="IPR050704">
    <property type="entry name" value="Peptidase_C85-like"/>
</dbReference>
<dbReference type="InterPro" id="IPR038765">
    <property type="entry name" value="Papain-like_cys_pep_sf"/>
</dbReference>
<dbReference type="InterPro" id="IPR003323">
    <property type="entry name" value="OTU_dom"/>
</dbReference>
<dbReference type="PROSITE" id="PS50802">
    <property type="entry name" value="OTU"/>
    <property type="match status" value="1"/>
</dbReference>
<feature type="region of interest" description="Disordered" evidence="1">
    <location>
        <begin position="1"/>
        <end position="43"/>
    </location>
</feature>
<feature type="compositionally biased region" description="Polar residues" evidence="1">
    <location>
        <begin position="240"/>
        <end position="249"/>
    </location>
</feature>
<dbReference type="InParanoid" id="F4S502"/>
<feature type="compositionally biased region" description="Low complexity" evidence="1">
    <location>
        <begin position="468"/>
        <end position="480"/>
    </location>
</feature>
<dbReference type="STRING" id="747676.F4S502"/>
<dbReference type="SUPFAM" id="SSF54001">
    <property type="entry name" value="Cysteine proteinases"/>
    <property type="match status" value="1"/>
</dbReference>
<proteinExistence type="predicted"/>
<dbReference type="Pfam" id="PF02338">
    <property type="entry name" value="OTU"/>
    <property type="match status" value="1"/>
</dbReference>
<dbReference type="Gene3D" id="3.90.70.80">
    <property type="match status" value="1"/>
</dbReference>
<feature type="region of interest" description="Disordered" evidence="1">
    <location>
        <begin position="212"/>
        <end position="249"/>
    </location>
</feature>
<reference evidence="4" key="1">
    <citation type="journal article" date="2011" name="Proc. Natl. Acad. Sci. U.S.A.">
        <title>Obligate biotrophy features unraveled by the genomic analysis of rust fungi.</title>
        <authorList>
            <person name="Duplessis S."/>
            <person name="Cuomo C.A."/>
            <person name="Lin Y.-C."/>
            <person name="Aerts A."/>
            <person name="Tisserant E."/>
            <person name="Veneault-Fourrey C."/>
            <person name="Joly D.L."/>
            <person name="Hacquard S."/>
            <person name="Amselem J."/>
            <person name="Cantarel B.L."/>
            <person name="Chiu R."/>
            <person name="Coutinho P.M."/>
            <person name="Feau N."/>
            <person name="Field M."/>
            <person name="Frey P."/>
            <person name="Gelhaye E."/>
            <person name="Goldberg J."/>
            <person name="Grabherr M.G."/>
            <person name="Kodira C.D."/>
            <person name="Kohler A."/>
            <person name="Kuees U."/>
            <person name="Lindquist E.A."/>
            <person name="Lucas S.M."/>
            <person name="Mago R."/>
            <person name="Mauceli E."/>
            <person name="Morin E."/>
            <person name="Murat C."/>
            <person name="Pangilinan J.L."/>
            <person name="Park R."/>
            <person name="Pearson M."/>
            <person name="Quesneville H."/>
            <person name="Rouhier N."/>
            <person name="Sakthikumar S."/>
            <person name="Salamov A.A."/>
            <person name="Schmutz J."/>
            <person name="Selles B."/>
            <person name="Shapiro H."/>
            <person name="Tanguay P."/>
            <person name="Tuskan G.A."/>
            <person name="Henrissat B."/>
            <person name="Van de Peer Y."/>
            <person name="Rouze P."/>
            <person name="Ellis J.G."/>
            <person name="Dodds P.N."/>
            <person name="Schein J.E."/>
            <person name="Zhong S."/>
            <person name="Hamelin R.C."/>
            <person name="Grigoriev I.V."/>
            <person name="Szabo L.J."/>
            <person name="Martin F."/>
        </authorList>
    </citation>
    <scope>NUCLEOTIDE SEQUENCE [LARGE SCALE GENOMIC DNA]</scope>
    <source>
        <strain evidence="4">98AG31 / pathotype 3-4-7</strain>
    </source>
</reference>
<keyword evidence="4" id="KW-1185">Reference proteome</keyword>
<evidence type="ECO:0000256" key="1">
    <source>
        <dbReference type="SAM" id="MobiDB-lite"/>
    </source>
</evidence>
<feature type="compositionally biased region" description="Polar residues" evidence="1">
    <location>
        <begin position="315"/>
        <end position="325"/>
    </location>
</feature>
<feature type="compositionally biased region" description="Low complexity" evidence="1">
    <location>
        <begin position="14"/>
        <end position="23"/>
    </location>
</feature>
<feature type="compositionally biased region" description="Low complexity" evidence="1">
    <location>
        <begin position="406"/>
        <end position="425"/>
    </location>
</feature>
<dbReference type="GeneID" id="18926155"/>
<organism evidence="4">
    <name type="scientific">Melampsora larici-populina (strain 98AG31 / pathotype 3-4-7)</name>
    <name type="common">Poplar leaf rust fungus</name>
    <dbReference type="NCBI Taxonomy" id="747676"/>
    <lineage>
        <taxon>Eukaryota</taxon>
        <taxon>Fungi</taxon>
        <taxon>Dikarya</taxon>
        <taxon>Basidiomycota</taxon>
        <taxon>Pucciniomycotina</taxon>
        <taxon>Pucciniomycetes</taxon>
        <taxon>Pucciniales</taxon>
        <taxon>Melampsoraceae</taxon>
        <taxon>Melampsora</taxon>
    </lineage>
</organism>
<dbReference type="GO" id="GO:0004843">
    <property type="term" value="F:cysteine-type deubiquitinase activity"/>
    <property type="evidence" value="ECO:0007669"/>
    <property type="project" value="TreeGrafter"/>
</dbReference>
<dbReference type="GO" id="GO:0016579">
    <property type="term" value="P:protein deubiquitination"/>
    <property type="evidence" value="ECO:0007669"/>
    <property type="project" value="TreeGrafter"/>
</dbReference>
<accession>F4S502</accession>
<dbReference type="PANTHER" id="PTHR12419">
    <property type="entry name" value="OTU DOMAIN CONTAINING PROTEIN"/>
    <property type="match status" value="1"/>
</dbReference>
<evidence type="ECO:0000259" key="2">
    <source>
        <dbReference type="PROSITE" id="PS50802"/>
    </source>
</evidence>